<dbReference type="GO" id="GO:0046487">
    <property type="term" value="P:glyoxylate metabolic process"/>
    <property type="evidence" value="ECO:0007669"/>
    <property type="project" value="TreeGrafter"/>
</dbReference>
<proteinExistence type="inferred from homology"/>
<name>A0A7M1SRK2_9MICO</name>
<gene>
    <name evidence="6" type="ORF">IM660_11970</name>
</gene>
<dbReference type="PIRSF" id="PIRSF006241">
    <property type="entry name" value="HyI"/>
    <property type="match status" value="1"/>
</dbReference>
<dbReference type="KEGG" id="halt:IM660_11970"/>
<dbReference type="Proteomes" id="UP000593758">
    <property type="component" value="Chromosome"/>
</dbReference>
<keyword evidence="1 3" id="KW-0413">Isomerase</keyword>
<sequence>MQFNDYDVSANVSLLFTEVHYLDRFQAAADAGFRTVESWWPFTEPHPGNDRVDEVAARIADAGVQLIGLNFYAGDMPGGERGVTCRPERADELDRSTEALLRLARATGVQKFNLLYGQPDTGEEQAQRAHAVGAYRRAAEAVAEIDGTILVEPLARGLNGSYPLHDDHDVAALIDEVGSPRLAQLFDSFHLGMNGVDVAEVARQRAGATGHVQLADSPGRGEPGSGDLDFTAIAAALREGGYRGTVAAEYKPTRATTDTLDWLTPSAGR</sequence>
<dbReference type="InterPro" id="IPR036237">
    <property type="entry name" value="Xyl_isomerase-like_sf"/>
</dbReference>
<evidence type="ECO:0000256" key="4">
    <source>
        <dbReference type="PIRSR" id="PIRSR006241-50"/>
    </source>
</evidence>
<feature type="active site" description="Proton donor/acceptor" evidence="4">
    <location>
        <position position="249"/>
    </location>
</feature>
<dbReference type="PANTHER" id="PTHR43489">
    <property type="entry name" value="ISOMERASE"/>
    <property type="match status" value="1"/>
</dbReference>
<protein>
    <submittedName>
        <fullName evidence="6">TIM barrel protein</fullName>
    </submittedName>
</protein>
<dbReference type="Gene3D" id="3.20.20.150">
    <property type="entry name" value="Divalent-metal-dependent TIM barrel enzymes"/>
    <property type="match status" value="1"/>
</dbReference>
<accession>A0A7M1SRK2</accession>
<dbReference type="EMBL" id="CP063169">
    <property type="protein sequence ID" value="QOR69412.1"/>
    <property type="molecule type" value="Genomic_DNA"/>
</dbReference>
<dbReference type="Pfam" id="PF01261">
    <property type="entry name" value="AP_endonuc_2"/>
    <property type="match status" value="1"/>
</dbReference>
<dbReference type="PANTHER" id="PTHR43489:SF6">
    <property type="entry name" value="HYDROXYPYRUVATE ISOMERASE-RELATED"/>
    <property type="match status" value="1"/>
</dbReference>
<evidence type="ECO:0000313" key="7">
    <source>
        <dbReference type="Proteomes" id="UP000593758"/>
    </source>
</evidence>
<reference evidence="6 7" key="1">
    <citation type="submission" date="2020-10" db="EMBL/GenBank/DDBJ databases">
        <title>Haloactinobacterium sp. RN3S43, a bacterium isolated from saline soil.</title>
        <authorList>
            <person name="Sun J.-Q."/>
        </authorList>
    </citation>
    <scope>NUCLEOTIDE SEQUENCE [LARGE SCALE GENOMIC DNA]</scope>
    <source>
        <strain evidence="6 7">RN3S43</strain>
    </source>
</reference>
<dbReference type="InterPro" id="IPR013022">
    <property type="entry name" value="Xyl_isomerase-like_TIM-brl"/>
</dbReference>
<dbReference type="SUPFAM" id="SSF51658">
    <property type="entry name" value="Xylose isomerase-like"/>
    <property type="match status" value="1"/>
</dbReference>
<feature type="active site" description="Proton donor/acceptor" evidence="4">
    <location>
        <position position="152"/>
    </location>
</feature>
<dbReference type="RefSeq" id="WP_193495780.1">
    <property type="nucleotide sequence ID" value="NZ_CP063169.1"/>
</dbReference>
<organism evidence="6 7">
    <name type="scientific">Ruania alkalisoli</name>
    <dbReference type="NCBI Taxonomy" id="2779775"/>
    <lineage>
        <taxon>Bacteria</taxon>
        <taxon>Bacillati</taxon>
        <taxon>Actinomycetota</taxon>
        <taxon>Actinomycetes</taxon>
        <taxon>Micrococcales</taxon>
        <taxon>Ruaniaceae</taxon>
        <taxon>Ruania</taxon>
    </lineage>
</organism>
<evidence type="ECO:0000313" key="6">
    <source>
        <dbReference type="EMBL" id="QOR69412.1"/>
    </source>
</evidence>
<keyword evidence="7" id="KW-1185">Reference proteome</keyword>
<evidence type="ECO:0000259" key="5">
    <source>
        <dbReference type="Pfam" id="PF01261"/>
    </source>
</evidence>
<dbReference type="InterPro" id="IPR050417">
    <property type="entry name" value="Sugar_Epim/Isomerase"/>
</dbReference>
<comment type="similarity">
    <text evidence="3">Belongs to the hyi family.</text>
</comment>
<evidence type="ECO:0000256" key="2">
    <source>
        <dbReference type="ARBA" id="ARBA00023277"/>
    </source>
</evidence>
<dbReference type="AlphaFoldDB" id="A0A7M1SRK2"/>
<dbReference type="InterPro" id="IPR026040">
    <property type="entry name" value="HyI-like"/>
</dbReference>
<evidence type="ECO:0000256" key="1">
    <source>
        <dbReference type="ARBA" id="ARBA00023235"/>
    </source>
</evidence>
<feature type="domain" description="Xylose isomerase-like TIM barrel" evidence="5">
    <location>
        <begin position="25"/>
        <end position="264"/>
    </location>
</feature>
<dbReference type="GO" id="GO:0008903">
    <property type="term" value="F:hydroxypyruvate isomerase activity"/>
    <property type="evidence" value="ECO:0007669"/>
    <property type="project" value="TreeGrafter"/>
</dbReference>
<keyword evidence="2" id="KW-0119">Carbohydrate metabolism</keyword>
<evidence type="ECO:0000256" key="3">
    <source>
        <dbReference type="PIRNR" id="PIRNR006241"/>
    </source>
</evidence>